<dbReference type="PANTHER" id="PTHR36221">
    <property type="entry name" value="DUF742 DOMAIN-CONTAINING PROTEIN"/>
    <property type="match status" value="1"/>
</dbReference>
<dbReference type="Pfam" id="PF05331">
    <property type="entry name" value="DUF742"/>
    <property type="match status" value="1"/>
</dbReference>
<keyword evidence="2" id="KW-1185">Reference proteome</keyword>
<dbReference type="EMBL" id="FNCN01000004">
    <property type="protein sequence ID" value="SDG45020.1"/>
    <property type="molecule type" value="Genomic_DNA"/>
</dbReference>
<gene>
    <name evidence="1" type="ORF">SAMN05421505_104193</name>
</gene>
<dbReference type="InterPro" id="IPR007995">
    <property type="entry name" value="DUF742"/>
</dbReference>
<dbReference type="PANTHER" id="PTHR36221:SF1">
    <property type="entry name" value="DUF742 DOMAIN-CONTAINING PROTEIN"/>
    <property type="match status" value="1"/>
</dbReference>
<reference evidence="1 2" key="1">
    <citation type="submission" date="2016-10" db="EMBL/GenBank/DDBJ databases">
        <authorList>
            <person name="de Groot N.N."/>
        </authorList>
    </citation>
    <scope>NUCLEOTIDE SEQUENCE [LARGE SCALE GENOMIC DNA]</scope>
    <source>
        <strain evidence="1 2">CPCC 201354</strain>
    </source>
</reference>
<dbReference type="AlphaFoldDB" id="A0A1G7UE17"/>
<dbReference type="STRING" id="504805.SAMN05421505_104193"/>
<protein>
    <recommendedName>
        <fullName evidence="3">DUF742 domain-containing protein</fullName>
    </recommendedName>
</protein>
<proteinExistence type="predicted"/>
<dbReference type="Proteomes" id="UP000198923">
    <property type="component" value="Unassembled WGS sequence"/>
</dbReference>
<evidence type="ECO:0008006" key="3">
    <source>
        <dbReference type="Google" id="ProtNLM"/>
    </source>
</evidence>
<evidence type="ECO:0000313" key="2">
    <source>
        <dbReference type="Proteomes" id="UP000198923"/>
    </source>
</evidence>
<evidence type="ECO:0000313" key="1">
    <source>
        <dbReference type="EMBL" id="SDG45020.1"/>
    </source>
</evidence>
<dbReference type="RefSeq" id="WP_245690823.1">
    <property type="nucleotide sequence ID" value="NZ_FNCN01000004.1"/>
</dbReference>
<organism evidence="1 2">
    <name type="scientific">Sinosporangium album</name>
    <dbReference type="NCBI Taxonomy" id="504805"/>
    <lineage>
        <taxon>Bacteria</taxon>
        <taxon>Bacillati</taxon>
        <taxon>Actinomycetota</taxon>
        <taxon>Actinomycetes</taxon>
        <taxon>Streptosporangiales</taxon>
        <taxon>Streptosporangiaceae</taxon>
        <taxon>Sinosporangium</taxon>
    </lineage>
</organism>
<sequence length="122" mass="13104">MSERWMDHDAGPIIRPYTMTRGRTRPTGASFDLISIVTRTAAGNATPAVGLAPEHIQVLKACSMPSSIAEVASEAKLPLRVVQVLLGDLRERGLVSIRPPATVAQLPQEGLLREVLQGLKAL</sequence>
<name>A0A1G7UE17_9ACTN</name>
<accession>A0A1G7UE17</accession>